<evidence type="ECO:0000256" key="2">
    <source>
        <dbReference type="SAM" id="MobiDB-lite"/>
    </source>
</evidence>
<accession>A0A9P3UUU1</accession>
<protein>
    <recommendedName>
        <fullName evidence="3">THO1-MOS11 C-terminal domain-containing protein</fullName>
    </recommendedName>
</protein>
<evidence type="ECO:0000259" key="3">
    <source>
        <dbReference type="Pfam" id="PF18592"/>
    </source>
</evidence>
<proteinExistence type="predicted"/>
<dbReference type="PANTHER" id="PTHR46551:SF1">
    <property type="entry name" value="SAP DOMAIN-CONTAINING RIBONUCLEOPROTEIN"/>
    <property type="match status" value="1"/>
</dbReference>
<dbReference type="EMBL" id="BRPK01000045">
    <property type="protein sequence ID" value="GLB45968.1"/>
    <property type="molecule type" value="Genomic_DNA"/>
</dbReference>
<comment type="caution">
    <text evidence="4">The sequence shown here is derived from an EMBL/GenBank/DDBJ whole genome shotgun (WGS) entry which is preliminary data.</text>
</comment>
<evidence type="ECO:0000313" key="5">
    <source>
        <dbReference type="Proteomes" id="UP001063166"/>
    </source>
</evidence>
<dbReference type="GO" id="GO:0016973">
    <property type="term" value="P:poly(A)+ mRNA export from nucleus"/>
    <property type="evidence" value="ECO:0007669"/>
    <property type="project" value="TreeGrafter"/>
</dbReference>
<evidence type="ECO:0000313" key="4">
    <source>
        <dbReference type="EMBL" id="GLB45968.1"/>
    </source>
</evidence>
<evidence type="ECO:0000256" key="1">
    <source>
        <dbReference type="ARBA" id="ARBA00022553"/>
    </source>
</evidence>
<dbReference type="Pfam" id="PF18592">
    <property type="entry name" value="Tho1_MOS11_C"/>
    <property type="match status" value="1"/>
</dbReference>
<dbReference type="AlphaFoldDB" id="A0A9P3UUU1"/>
<dbReference type="InterPro" id="IPR040746">
    <property type="entry name" value="THO1_MOS11_C"/>
</dbReference>
<dbReference type="InterPro" id="IPR052240">
    <property type="entry name" value="SAP_domain_ribonucleoprotein"/>
</dbReference>
<keyword evidence="1" id="KW-0597">Phosphoprotein</keyword>
<feature type="region of interest" description="Disordered" evidence="2">
    <location>
        <begin position="54"/>
        <end position="208"/>
    </location>
</feature>
<dbReference type="PANTHER" id="PTHR46551">
    <property type="entry name" value="SAP DOMAIN-CONTAINING RIBONUCLEOPROTEIN"/>
    <property type="match status" value="1"/>
</dbReference>
<gene>
    <name evidence="4" type="ORF">LshimejAT787_4500060</name>
</gene>
<dbReference type="GO" id="GO:0005634">
    <property type="term" value="C:nucleus"/>
    <property type="evidence" value="ECO:0007669"/>
    <property type="project" value="TreeGrafter"/>
</dbReference>
<feature type="domain" description="THO1-MOS11 C-terminal" evidence="3">
    <location>
        <begin position="135"/>
        <end position="169"/>
    </location>
</feature>
<reference evidence="4" key="1">
    <citation type="submission" date="2022-07" db="EMBL/GenBank/DDBJ databases">
        <title>The genome of Lyophyllum shimeji provides insight into the initial evolution of ectomycorrhizal fungal genome.</title>
        <authorList>
            <person name="Kobayashi Y."/>
            <person name="Shibata T."/>
            <person name="Hirakawa H."/>
            <person name="Shigenobu S."/>
            <person name="Nishiyama T."/>
            <person name="Yamada A."/>
            <person name="Hasebe M."/>
            <person name="Kawaguchi M."/>
        </authorList>
    </citation>
    <scope>NUCLEOTIDE SEQUENCE</scope>
    <source>
        <strain evidence="4">AT787</strain>
    </source>
</reference>
<name>A0A9P3UUU1_LYOSH</name>
<feature type="compositionally biased region" description="Pro residues" evidence="2">
    <location>
        <begin position="80"/>
        <end position="91"/>
    </location>
</feature>
<feature type="compositionally biased region" description="Basic and acidic residues" evidence="2">
    <location>
        <begin position="154"/>
        <end position="165"/>
    </location>
</feature>
<feature type="compositionally biased region" description="Polar residues" evidence="2">
    <location>
        <begin position="101"/>
        <end position="115"/>
    </location>
</feature>
<keyword evidence="5" id="KW-1185">Reference proteome</keyword>
<sequence>MENQLKTLKVADLRAILVKARVQVSSKTNKNDLVAKILASQPALDAYKSMYKSDDLLAPPEDDDWNNDQEPRVPSSEPLPAAPPPEPPKPPTPEKQDTKVENGTSDASGATTQGTEDAPDVRDATGATINDEDLEAEKRRKRAERFGIPLKLSSLDDPKKLEARASRFGTNSAAQKRSAPTEVVDAEEQEKRRKRAERFGLSTAGPKA</sequence>
<dbReference type="OrthoDB" id="445357at2759"/>
<dbReference type="Proteomes" id="UP001063166">
    <property type="component" value="Unassembled WGS sequence"/>
</dbReference>
<organism evidence="4 5">
    <name type="scientific">Lyophyllum shimeji</name>
    <name type="common">Hon-shimeji</name>
    <name type="synonym">Tricholoma shimeji</name>
    <dbReference type="NCBI Taxonomy" id="47721"/>
    <lineage>
        <taxon>Eukaryota</taxon>
        <taxon>Fungi</taxon>
        <taxon>Dikarya</taxon>
        <taxon>Basidiomycota</taxon>
        <taxon>Agaricomycotina</taxon>
        <taxon>Agaricomycetes</taxon>
        <taxon>Agaricomycetidae</taxon>
        <taxon>Agaricales</taxon>
        <taxon>Tricholomatineae</taxon>
        <taxon>Lyophyllaceae</taxon>
        <taxon>Lyophyllum</taxon>
    </lineage>
</organism>